<sequence length="401" mass="46664">MSIKNGRITILLIWPYLIYGTALPFAAYNYEMELFSYIDLFNYKNIVIAQLIMLSGVILIYLLDKIFLTKDFFTKKINNIRKEENPIVVKIVNSKIYIIYIYIQSLILLFLLLWGWISGDLIIGDYLSSISSNIWGTLGFFVENLLATISIYIYGLLIFPEKIKRNKKMEFLVLCVFIFRLLFGTRLFLAKLVVFILFILLLYKKNYFKVFGGLIVLICILSFFALFRLNAYYFDDINSLILSSIFSEGYYTDLTLLISCEALNNARFEYQPLAVITFFSGLIPNFILDRNELINEFYNKSIIMQSLGADSIAPLGAMSFLAELIYAFGWGYIVAIFVMAFFLILFIRKLNNSYNVCILFMLGQVAINLWRDSFNIAIKIFVVHILINFFVIYFLNKKIKI</sequence>
<protein>
    <submittedName>
        <fullName evidence="2">Uncharacterized protein</fullName>
    </submittedName>
</protein>
<name>A0A412CC11_9FIRM</name>
<feature type="transmembrane region" description="Helical" evidence="1">
    <location>
        <begin position="12"/>
        <end position="30"/>
    </location>
</feature>
<feature type="transmembrane region" description="Helical" evidence="1">
    <location>
        <begin position="171"/>
        <end position="201"/>
    </location>
</feature>
<feature type="transmembrane region" description="Helical" evidence="1">
    <location>
        <begin position="137"/>
        <end position="159"/>
    </location>
</feature>
<feature type="transmembrane region" description="Helical" evidence="1">
    <location>
        <begin position="42"/>
        <end position="63"/>
    </location>
</feature>
<feature type="transmembrane region" description="Helical" evidence="1">
    <location>
        <begin position="327"/>
        <end position="347"/>
    </location>
</feature>
<accession>A0A412CC11</accession>
<feature type="transmembrane region" description="Helical" evidence="1">
    <location>
        <begin position="376"/>
        <end position="395"/>
    </location>
</feature>
<feature type="transmembrane region" description="Helical" evidence="1">
    <location>
        <begin position="354"/>
        <end position="370"/>
    </location>
</feature>
<dbReference type="EMBL" id="QRTP01000037">
    <property type="protein sequence ID" value="RGQ78363.1"/>
    <property type="molecule type" value="Genomic_DNA"/>
</dbReference>
<feature type="transmembrane region" description="Helical" evidence="1">
    <location>
        <begin position="97"/>
        <end position="117"/>
    </location>
</feature>
<gene>
    <name evidence="2" type="ORF">DWY77_10680</name>
</gene>
<dbReference type="AlphaFoldDB" id="A0A412CC11"/>
<evidence type="ECO:0000256" key="1">
    <source>
        <dbReference type="SAM" id="Phobius"/>
    </source>
</evidence>
<keyword evidence="1" id="KW-1133">Transmembrane helix</keyword>
<keyword evidence="1" id="KW-0812">Transmembrane</keyword>
<evidence type="ECO:0000313" key="2">
    <source>
        <dbReference type="EMBL" id="RGQ78363.1"/>
    </source>
</evidence>
<organism evidence="2 3">
    <name type="scientific">Megamonas rupellensis</name>
    <dbReference type="NCBI Taxonomy" id="491921"/>
    <lineage>
        <taxon>Bacteria</taxon>
        <taxon>Bacillati</taxon>
        <taxon>Bacillota</taxon>
        <taxon>Negativicutes</taxon>
        <taxon>Selenomonadales</taxon>
        <taxon>Selenomonadaceae</taxon>
        <taxon>Megamonas</taxon>
    </lineage>
</organism>
<dbReference type="Proteomes" id="UP000286147">
    <property type="component" value="Unassembled WGS sequence"/>
</dbReference>
<feature type="transmembrane region" description="Helical" evidence="1">
    <location>
        <begin position="207"/>
        <end position="227"/>
    </location>
</feature>
<proteinExistence type="predicted"/>
<feature type="transmembrane region" description="Helical" evidence="1">
    <location>
        <begin position="270"/>
        <end position="289"/>
    </location>
</feature>
<comment type="caution">
    <text evidence="2">The sequence shown here is derived from an EMBL/GenBank/DDBJ whole genome shotgun (WGS) entry which is preliminary data.</text>
</comment>
<keyword evidence="1" id="KW-0472">Membrane</keyword>
<evidence type="ECO:0000313" key="3">
    <source>
        <dbReference type="Proteomes" id="UP000286147"/>
    </source>
</evidence>
<reference evidence="2 3" key="1">
    <citation type="submission" date="2018-08" db="EMBL/GenBank/DDBJ databases">
        <title>A genome reference for cultivated species of the human gut microbiota.</title>
        <authorList>
            <person name="Zou Y."/>
            <person name="Xue W."/>
            <person name="Luo G."/>
        </authorList>
    </citation>
    <scope>NUCLEOTIDE SEQUENCE [LARGE SCALE GENOMIC DNA]</scope>
    <source>
        <strain evidence="2 3">AF27-12</strain>
    </source>
</reference>